<proteinExistence type="inferred from homology"/>
<dbReference type="EMBL" id="CP158375">
    <property type="protein sequence ID" value="XDO96882.1"/>
    <property type="molecule type" value="Genomic_DNA"/>
</dbReference>
<protein>
    <submittedName>
        <fullName evidence="2">SDR family oxidoreductase</fullName>
    </submittedName>
</protein>
<dbReference type="Gene3D" id="3.40.50.720">
    <property type="entry name" value="NAD(P)-binding Rossmann-like Domain"/>
    <property type="match status" value="1"/>
</dbReference>
<dbReference type="PANTHER" id="PTHR42760:SF135">
    <property type="entry name" value="BLL7886 PROTEIN"/>
    <property type="match status" value="1"/>
</dbReference>
<dbReference type="RefSeq" id="WP_369059750.1">
    <property type="nucleotide sequence ID" value="NZ_CP158375.1"/>
</dbReference>
<comment type="similarity">
    <text evidence="1">Belongs to the short-chain dehydrogenases/reductases (SDR) family.</text>
</comment>
<sequence>MFAINVETCANLSRVAATGLSDGGAIINVGSAAATTAGAGMAPYAASKAAVAKLTESLAAELKGRVRVNAVLPSIMDTPRNRTDMPSADPAAWTAPAAVADAIVFLASNKARAINGALVPVTNPASA</sequence>
<organism evidence="2">
    <name type="scientific">Caulobacter sp. 73W</name>
    <dbReference type="NCBI Taxonomy" id="3161137"/>
    <lineage>
        <taxon>Bacteria</taxon>
        <taxon>Pseudomonadati</taxon>
        <taxon>Pseudomonadota</taxon>
        <taxon>Alphaproteobacteria</taxon>
        <taxon>Caulobacterales</taxon>
        <taxon>Caulobacteraceae</taxon>
        <taxon>Caulobacter</taxon>
    </lineage>
</organism>
<evidence type="ECO:0000313" key="2">
    <source>
        <dbReference type="EMBL" id="XDO96882.1"/>
    </source>
</evidence>
<gene>
    <name evidence="2" type="ORF">ABOZ73_00175</name>
</gene>
<dbReference type="InterPro" id="IPR002347">
    <property type="entry name" value="SDR_fam"/>
</dbReference>
<dbReference type="Pfam" id="PF13561">
    <property type="entry name" value="adh_short_C2"/>
    <property type="match status" value="1"/>
</dbReference>
<dbReference type="GO" id="GO:0030497">
    <property type="term" value="P:fatty acid elongation"/>
    <property type="evidence" value="ECO:0007669"/>
    <property type="project" value="TreeGrafter"/>
</dbReference>
<dbReference type="SUPFAM" id="SSF51735">
    <property type="entry name" value="NAD(P)-binding Rossmann-fold domains"/>
    <property type="match status" value="1"/>
</dbReference>
<dbReference type="GO" id="GO:0016616">
    <property type="term" value="F:oxidoreductase activity, acting on the CH-OH group of donors, NAD or NADP as acceptor"/>
    <property type="evidence" value="ECO:0007669"/>
    <property type="project" value="TreeGrafter"/>
</dbReference>
<accession>A0AB39KTL0</accession>
<dbReference type="AlphaFoldDB" id="A0AB39KTL0"/>
<dbReference type="PRINTS" id="PR00080">
    <property type="entry name" value="SDRFAMILY"/>
</dbReference>
<dbReference type="InterPro" id="IPR036291">
    <property type="entry name" value="NAD(P)-bd_dom_sf"/>
</dbReference>
<reference evidence="2" key="1">
    <citation type="submission" date="2024-06" db="EMBL/GenBank/DDBJ databases">
        <title>Caulobacter inopinatus, sp. nov.</title>
        <authorList>
            <person name="Donachie S.P."/>
        </authorList>
    </citation>
    <scope>NUCLEOTIDE SEQUENCE</scope>
    <source>
        <strain evidence="2">73W</strain>
    </source>
</reference>
<dbReference type="PRINTS" id="PR00081">
    <property type="entry name" value="GDHRDH"/>
</dbReference>
<name>A0AB39KTL0_9CAUL</name>
<dbReference type="PANTHER" id="PTHR42760">
    <property type="entry name" value="SHORT-CHAIN DEHYDROGENASES/REDUCTASES FAMILY MEMBER"/>
    <property type="match status" value="1"/>
</dbReference>
<evidence type="ECO:0000256" key="1">
    <source>
        <dbReference type="ARBA" id="ARBA00006484"/>
    </source>
</evidence>